<dbReference type="InterPro" id="IPR036397">
    <property type="entry name" value="RNaseH_sf"/>
</dbReference>
<dbReference type="GO" id="GO:0015074">
    <property type="term" value="P:DNA integration"/>
    <property type="evidence" value="ECO:0007669"/>
    <property type="project" value="InterPro"/>
</dbReference>
<feature type="transmembrane region" description="Helical" evidence="3">
    <location>
        <begin position="20"/>
        <end position="42"/>
    </location>
</feature>
<dbReference type="InterPro" id="IPR001584">
    <property type="entry name" value="Integrase_cat-core"/>
</dbReference>
<dbReference type="SUPFAM" id="SSF53098">
    <property type="entry name" value="Ribonuclease H-like"/>
    <property type="match status" value="1"/>
</dbReference>
<name>A0A371ED19_MUCPR</name>
<organism evidence="5 6">
    <name type="scientific">Mucuna pruriens</name>
    <name type="common">Velvet bean</name>
    <name type="synonym">Dolichos pruriens</name>
    <dbReference type="NCBI Taxonomy" id="157652"/>
    <lineage>
        <taxon>Eukaryota</taxon>
        <taxon>Viridiplantae</taxon>
        <taxon>Streptophyta</taxon>
        <taxon>Embryophyta</taxon>
        <taxon>Tracheophyta</taxon>
        <taxon>Spermatophyta</taxon>
        <taxon>Magnoliopsida</taxon>
        <taxon>eudicotyledons</taxon>
        <taxon>Gunneridae</taxon>
        <taxon>Pentapetalae</taxon>
        <taxon>rosids</taxon>
        <taxon>fabids</taxon>
        <taxon>Fabales</taxon>
        <taxon>Fabaceae</taxon>
        <taxon>Papilionoideae</taxon>
        <taxon>50 kb inversion clade</taxon>
        <taxon>NPAAA clade</taxon>
        <taxon>indigoferoid/millettioid clade</taxon>
        <taxon>Phaseoleae</taxon>
        <taxon>Mucuna</taxon>
    </lineage>
</organism>
<dbReference type="InterPro" id="IPR039537">
    <property type="entry name" value="Retrotran_Ty1/copia-like"/>
</dbReference>
<dbReference type="EMBL" id="QJKJ01014647">
    <property type="protein sequence ID" value="RDX63916.1"/>
    <property type="molecule type" value="Genomic_DNA"/>
</dbReference>
<keyword evidence="3" id="KW-1133">Transmembrane helix</keyword>
<feature type="domain" description="Integrase catalytic" evidence="4">
    <location>
        <begin position="66"/>
        <end position="241"/>
    </location>
</feature>
<accession>A0A371ED19</accession>
<keyword evidence="3" id="KW-0812">Transmembrane</keyword>
<evidence type="ECO:0000313" key="6">
    <source>
        <dbReference type="Proteomes" id="UP000257109"/>
    </source>
</evidence>
<dbReference type="PROSITE" id="PS50994">
    <property type="entry name" value="INTEGRASE"/>
    <property type="match status" value="1"/>
</dbReference>
<comment type="caution">
    <text evidence="5">The sequence shown here is derived from an EMBL/GenBank/DDBJ whole genome shotgun (WGS) entry which is preliminary data.</text>
</comment>
<dbReference type="PANTHER" id="PTHR42648:SF26">
    <property type="entry name" value="INTEGRASE CATALYTIC DOMAIN-CONTAINING PROTEIN"/>
    <property type="match status" value="1"/>
</dbReference>
<dbReference type="GO" id="GO:0046872">
    <property type="term" value="F:metal ion binding"/>
    <property type="evidence" value="ECO:0007669"/>
    <property type="project" value="UniProtKB-KW"/>
</dbReference>
<dbReference type="InterPro" id="IPR013103">
    <property type="entry name" value="RVT_2"/>
</dbReference>
<dbReference type="Gene3D" id="3.30.420.10">
    <property type="entry name" value="Ribonuclease H-like superfamily/Ribonuclease H"/>
    <property type="match status" value="1"/>
</dbReference>
<dbReference type="STRING" id="157652.A0A371ED19"/>
<reference evidence="5" key="1">
    <citation type="submission" date="2018-05" db="EMBL/GenBank/DDBJ databases">
        <title>Draft genome of Mucuna pruriens seed.</title>
        <authorList>
            <person name="Nnadi N.E."/>
            <person name="Vos R."/>
            <person name="Hasami M.H."/>
            <person name="Devisetty U.K."/>
            <person name="Aguiy J.C."/>
        </authorList>
    </citation>
    <scope>NUCLEOTIDE SEQUENCE [LARGE SCALE GENOMIC DNA]</scope>
    <source>
        <strain evidence="5">JCA_2017</strain>
    </source>
</reference>
<dbReference type="Pfam" id="PF25597">
    <property type="entry name" value="SH3_retrovirus"/>
    <property type="match status" value="1"/>
</dbReference>
<evidence type="ECO:0000313" key="5">
    <source>
        <dbReference type="EMBL" id="RDX63916.1"/>
    </source>
</evidence>
<keyword evidence="2" id="KW-0378">Hydrolase</keyword>
<evidence type="ECO:0000256" key="3">
    <source>
        <dbReference type="SAM" id="Phobius"/>
    </source>
</evidence>
<dbReference type="GO" id="GO:0003676">
    <property type="term" value="F:nucleic acid binding"/>
    <property type="evidence" value="ECO:0007669"/>
    <property type="project" value="InterPro"/>
</dbReference>
<dbReference type="GO" id="GO:0016787">
    <property type="term" value="F:hydrolase activity"/>
    <property type="evidence" value="ECO:0007669"/>
    <property type="project" value="UniProtKB-KW"/>
</dbReference>
<gene>
    <name evidence="5" type="ORF">CR513_57591</name>
</gene>
<evidence type="ECO:0000256" key="2">
    <source>
        <dbReference type="ARBA" id="ARBA00022801"/>
    </source>
</evidence>
<proteinExistence type="predicted"/>
<keyword evidence="3" id="KW-0472">Membrane</keyword>
<evidence type="ECO:0000256" key="1">
    <source>
        <dbReference type="ARBA" id="ARBA00022723"/>
    </source>
</evidence>
<keyword evidence="1" id="KW-0479">Metal-binding</keyword>
<dbReference type="InterPro" id="IPR012337">
    <property type="entry name" value="RNaseH-like_sf"/>
</dbReference>
<keyword evidence="6" id="KW-1185">Reference proteome</keyword>
<dbReference type="InterPro" id="IPR057670">
    <property type="entry name" value="SH3_retrovirus"/>
</dbReference>
<dbReference type="PANTHER" id="PTHR42648">
    <property type="entry name" value="TRANSPOSASE, PUTATIVE-RELATED"/>
    <property type="match status" value="1"/>
</dbReference>
<sequence length="471" mass="53770">MHDQYSKKIIAKGPKLGRLFPIHFLLSPSLSLPLVSCISAIVDYQRLGHPNSNVLHDMLKYDFLGNKHTPSLNVVHFDCISCKLGKSKILSFLTHHPNVTQPFDIIHSDSFFTWVYFMGLKDEAFSTFEFFYAYVQTQLSSKIKNLHYDNGGEYTSHSFQRLLQSNGIISQRSCSSTPQQNGVAERKNRHFLDVVRTLLLESHVPLRFRCETLSTTVHLMNRLSSPSLGNEFSFTRLFGYPCDYSTIHIFGCVCYVHLLPQERTKLNAQSVKCAFLAYSPHQKGFLCYDPNLRRIQQKAIETELLTLNENQAWDIVLCPSSVKPLCSKFVFSIKLHSDGFIDHYKTFAPVAKMTTMCTILALASSQSWPLHQMDVKNAFLHYELEEEVYIKLPYGVASCSYVSLNAIENQSLHSSKEKKVDCPLASKNYWKGVIIDGAGATCRLLHPKEMKTTYNREEHEPLISSCIQQNR</sequence>
<dbReference type="Pfam" id="PF07727">
    <property type="entry name" value="RVT_2"/>
    <property type="match status" value="1"/>
</dbReference>
<dbReference type="Proteomes" id="UP000257109">
    <property type="component" value="Unassembled WGS sequence"/>
</dbReference>
<dbReference type="OrthoDB" id="7473114at2759"/>
<protein>
    <recommendedName>
        <fullName evidence="4">Integrase catalytic domain-containing protein</fullName>
    </recommendedName>
</protein>
<dbReference type="AlphaFoldDB" id="A0A371ED19"/>
<feature type="non-terminal residue" evidence="5">
    <location>
        <position position="1"/>
    </location>
</feature>
<evidence type="ECO:0000259" key="4">
    <source>
        <dbReference type="PROSITE" id="PS50994"/>
    </source>
</evidence>